<dbReference type="InterPro" id="IPR029753">
    <property type="entry name" value="D-isomer_DH_CS"/>
</dbReference>
<dbReference type="GO" id="GO:0051287">
    <property type="term" value="F:NAD binding"/>
    <property type="evidence" value="ECO:0007669"/>
    <property type="project" value="InterPro"/>
</dbReference>
<accession>E6PYH0</accession>
<dbReference type="PANTHER" id="PTHR43333">
    <property type="entry name" value="2-HACID_DH_C DOMAIN-CONTAINING PROTEIN"/>
    <property type="match status" value="1"/>
</dbReference>
<feature type="domain" description="D-isomer specific 2-hydroxyacid dehydrogenase NAD-binding" evidence="3">
    <location>
        <begin position="158"/>
        <end position="305"/>
    </location>
</feature>
<comment type="caution">
    <text evidence="4">The sequence shown here is derived from an EMBL/GenBank/DDBJ whole genome shotgun (WGS) entry which is preliminary data.</text>
</comment>
<evidence type="ECO:0000259" key="3">
    <source>
        <dbReference type="Pfam" id="PF02826"/>
    </source>
</evidence>
<dbReference type="PANTHER" id="PTHR43333:SF1">
    <property type="entry name" value="D-ISOMER SPECIFIC 2-HYDROXYACID DEHYDROGENASE NAD-BINDING DOMAIN-CONTAINING PROTEIN"/>
    <property type="match status" value="1"/>
</dbReference>
<gene>
    <name evidence="4" type="ORF">CARN3_0954</name>
</gene>
<evidence type="ECO:0000256" key="1">
    <source>
        <dbReference type="ARBA" id="ARBA00023002"/>
    </source>
</evidence>
<sequence>MQGLMMKAGFGDGLRDRFRVGYPAALAPELIAQFPEGVELVPIASHPEGEITVDFWIPPPAPALGERVWPHLRGVSMIQSLMAGTEWITRMVGPEVTVCNAQDAHNISTAEWTVAAVLGMLKYFPLYMRLQQAADWRGRSQASREYAAIHRDDRPQFPPILQEELHGKRVVMVGYGSIGKTIERLLAPFGVELTRVARTARTEPVVVHAVTELDALLPGAEIVILILPHTAESHGLMNARRLALLPQGALLVNAARGPIVDTDALVEALNAGRIRAALDVTDPEPLPAEHPLWRCPNLLLTPHVAGSTPEFSPRAMRIAIEQIERLLRGEALKNVVRRGAVV</sequence>
<evidence type="ECO:0000256" key="2">
    <source>
        <dbReference type="ARBA" id="ARBA00023027"/>
    </source>
</evidence>
<dbReference type="Pfam" id="PF02826">
    <property type="entry name" value="2-Hacid_dh_C"/>
    <property type="match status" value="1"/>
</dbReference>
<dbReference type="Gene3D" id="3.40.50.720">
    <property type="entry name" value="NAD(P)-binding Rossmann-like Domain"/>
    <property type="match status" value="2"/>
</dbReference>
<dbReference type="PROSITE" id="PS00671">
    <property type="entry name" value="D_2_HYDROXYACID_DH_3"/>
    <property type="match status" value="1"/>
</dbReference>
<evidence type="ECO:0000313" key="4">
    <source>
        <dbReference type="EMBL" id="CBH99979.1"/>
    </source>
</evidence>
<reference evidence="4" key="1">
    <citation type="submission" date="2009-10" db="EMBL/GenBank/DDBJ databases">
        <title>Diversity of trophic interactions inside an arsenic-rich microbial ecosystem.</title>
        <authorList>
            <person name="Bertin P.N."/>
            <person name="Heinrich-Salmeron A."/>
            <person name="Pelletier E."/>
            <person name="Goulhen-Chollet F."/>
            <person name="Arsene-Ploetze F."/>
            <person name="Gallien S."/>
            <person name="Calteau A."/>
            <person name="Vallenet D."/>
            <person name="Casiot C."/>
            <person name="Chane-Woon-Ming B."/>
            <person name="Giloteaux L."/>
            <person name="Barakat M."/>
            <person name="Bonnefoy V."/>
            <person name="Bruneel O."/>
            <person name="Chandler M."/>
            <person name="Cleiss J."/>
            <person name="Duran R."/>
            <person name="Elbaz-Poulichet F."/>
            <person name="Fonknechten N."/>
            <person name="Lauga B."/>
            <person name="Mornico D."/>
            <person name="Ortet P."/>
            <person name="Schaeffer C."/>
            <person name="Siguier P."/>
            <person name="Alexander Thil Smith A."/>
            <person name="Van Dorsselaer A."/>
            <person name="Weissenbach J."/>
            <person name="Medigue C."/>
            <person name="Le Paslier D."/>
        </authorList>
    </citation>
    <scope>NUCLEOTIDE SEQUENCE</scope>
</reference>
<dbReference type="EMBL" id="CABN01000079">
    <property type="protein sequence ID" value="CBH99979.1"/>
    <property type="molecule type" value="Genomic_DNA"/>
</dbReference>
<dbReference type="InterPro" id="IPR006140">
    <property type="entry name" value="D-isomer_DH_NAD-bd"/>
</dbReference>
<dbReference type="SUPFAM" id="SSF51735">
    <property type="entry name" value="NAD(P)-binding Rossmann-fold domains"/>
    <property type="match status" value="1"/>
</dbReference>
<protein>
    <submittedName>
        <fullName evidence="4">D-isomer specific 2-hydroxyacid dehydrogenase NAD-binding</fullName>
    </submittedName>
</protein>
<dbReference type="InterPro" id="IPR036291">
    <property type="entry name" value="NAD(P)-bd_dom_sf"/>
</dbReference>
<proteinExistence type="predicted"/>
<keyword evidence="1" id="KW-0560">Oxidoreductase</keyword>
<name>E6PYH0_9ZZZZ</name>
<dbReference type="AlphaFoldDB" id="E6PYH0"/>
<dbReference type="GO" id="GO:0016491">
    <property type="term" value="F:oxidoreductase activity"/>
    <property type="evidence" value="ECO:0007669"/>
    <property type="project" value="UniProtKB-KW"/>
</dbReference>
<dbReference type="CDD" id="cd12166">
    <property type="entry name" value="2-Hacid_dh_7"/>
    <property type="match status" value="1"/>
</dbReference>
<keyword evidence="2" id="KW-0520">NAD</keyword>
<organism evidence="4">
    <name type="scientific">mine drainage metagenome</name>
    <dbReference type="NCBI Taxonomy" id="410659"/>
    <lineage>
        <taxon>unclassified sequences</taxon>
        <taxon>metagenomes</taxon>
        <taxon>ecological metagenomes</taxon>
    </lineage>
</organism>